<sequence length="73" mass="8350">MLCVGIWATRNVMKFGPSGEDVAELVLKRGFYQGFFIPRTNSISPSKLRRQGFRYAIREDLVLRDGFHEINGS</sequence>
<name>A0ACB9C1Z5_ARCLA</name>
<evidence type="ECO:0000313" key="2">
    <source>
        <dbReference type="Proteomes" id="UP001055879"/>
    </source>
</evidence>
<dbReference type="EMBL" id="CM042051">
    <property type="protein sequence ID" value="KAI3728214.1"/>
    <property type="molecule type" value="Genomic_DNA"/>
</dbReference>
<reference evidence="2" key="1">
    <citation type="journal article" date="2022" name="Mol. Ecol. Resour.">
        <title>The genomes of chicory, endive, great burdock and yacon provide insights into Asteraceae palaeo-polyploidization history and plant inulin production.</title>
        <authorList>
            <person name="Fan W."/>
            <person name="Wang S."/>
            <person name="Wang H."/>
            <person name="Wang A."/>
            <person name="Jiang F."/>
            <person name="Liu H."/>
            <person name="Zhao H."/>
            <person name="Xu D."/>
            <person name="Zhang Y."/>
        </authorList>
    </citation>
    <scope>NUCLEOTIDE SEQUENCE [LARGE SCALE GENOMIC DNA]</scope>
    <source>
        <strain evidence="2">cv. Niubang</strain>
    </source>
</reference>
<comment type="caution">
    <text evidence="1">The sequence shown here is derived from an EMBL/GenBank/DDBJ whole genome shotgun (WGS) entry which is preliminary data.</text>
</comment>
<gene>
    <name evidence="1" type="ORF">L6452_16846</name>
</gene>
<protein>
    <submittedName>
        <fullName evidence="1">Uncharacterized protein</fullName>
    </submittedName>
</protein>
<organism evidence="1 2">
    <name type="scientific">Arctium lappa</name>
    <name type="common">Greater burdock</name>
    <name type="synonym">Lappa major</name>
    <dbReference type="NCBI Taxonomy" id="4217"/>
    <lineage>
        <taxon>Eukaryota</taxon>
        <taxon>Viridiplantae</taxon>
        <taxon>Streptophyta</taxon>
        <taxon>Embryophyta</taxon>
        <taxon>Tracheophyta</taxon>
        <taxon>Spermatophyta</taxon>
        <taxon>Magnoliopsida</taxon>
        <taxon>eudicotyledons</taxon>
        <taxon>Gunneridae</taxon>
        <taxon>Pentapetalae</taxon>
        <taxon>asterids</taxon>
        <taxon>campanulids</taxon>
        <taxon>Asterales</taxon>
        <taxon>Asteraceae</taxon>
        <taxon>Carduoideae</taxon>
        <taxon>Cardueae</taxon>
        <taxon>Arctiinae</taxon>
        <taxon>Arctium</taxon>
    </lineage>
</organism>
<keyword evidence="2" id="KW-1185">Reference proteome</keyword>
<reference evidence="1 2" key="2">
    <citation type="journal article" date="2022" name="Mol. Ecol. Resour.">
        <title>The genomes of chicory, endive, great burdock and yacon provide insights into Asteraceae paleo-polyploidization history and plant inulin production.</title>
        <authorList>
            <person name="Fan W."/>
            <person name="Wang S."/>
            <person name="Wang H."/>
            <person name="Wang A."/>
            <person name="Jiang F."/>
            <person name="Liu H."/>
            <person name="Zhao H."/>
            <person name="Xu D."/>
            <person name="Zhang Y."/>
        </authorList>
    </citation>
    <scope>NUCLEOTIDE SEQUENCE [LARGE SCALE GENOMIC DNA]</scope>
    <source>
        <strain evidence="2">cv. Niubang</strain>
    </source>
</reference>
<accession>A0ACB9C1Z5</accession>
<proteinExistence type="predicted"/>
<dbReference type="Proteomes" id="UP001055879">
    <property type="component" value="Linkage Group LG05"/>
</dbReference>
<evidence type="ECO:0000313" key="1">
    <source>
        <dbReference type="EMBL" id="KAI3728214.1"/>
    </source>
</evidence>